<evidence type="ECO:0000313" key="1">
    <source>
        <dbReference type="EMBL" id="KAK1760694.1"/>
    </source>
</evidence>
<name>A0AAJ0FG75_9PEZI</name>
<keyword evidence="2" id="KW-1185">Reference proteome</keyword>
<dbReference type="AlphaFoldDB" id="A0AAJ0FG75"/>
<protein>
    <submittedName>
        <fullName evidence="1">Uncharacterized protein</fullName>
    </submittedName>
</protein>
<dbReference type="Proteomes" id="UP001239445">
    <property type="component" value="Unassembled WGS sequence"/>
</dbReference>
<comment type="caution">
    <text evidence="1">The sequence shown here is derived from an EMBL/GenBank/DDBJ whole genome shotgun (WGS) entry which is preliminary data.</text>
</comment>
<proteinExistence type="predicted"/>
<accession>A0AAJ0FG75</accession>
<evidence type="ECO:0000313" key="2">
    <source>
        <dbReference type="Proteomes" id="UP001239445"/>
    </source>
</evidence>
<reference evidence="1" key="1">
    <citation type="submission" date="2023-06" db="EMBL/GenBank/DDBJ databases">
        <title>Genome-scale phylogeny and comparative genomics of the fungal order Sordariales.</title>
        <authorList>
            <consortium name="Lawrence Berkeley National Laboratory"/>
            <person name="Hensen N."/>
            <person name="Bonometti L."/>
            <person name="Westerberg I."/>
            <person name="Brannstrom I.O."/>
            <person name="Guillou S."/>
            <person name="Cros-Aarteil S."/>
            <person name="Calhoun S."/>
            <person name="Haridas S."/>
            <person name="Kuo A."/>
            <person name="Mondo S."/>
            <person name="Pangilinan J."/>
            <person name="Riley R."/>
            <person name="Labutti K."/>
            <person name="Andreopoulos B."/>
            <person name="Lipzen A."/>
            <person name="Chen C."/>
            <person name="Yanf M."/>
            <person name="Daum C."/>
            <person name="Ng V."/>
            <person name="Clum A."/>
            <person name="Steindorff A."/>
            <person name="Ohm R."/>
            <person name="Martin F."/>
            <person name="Silar P."/>
            <person name="Natvig D."/>
            <person name="Lalanne C."/>
            <person name="Gautier V."/>
            <person name="Ament-Velasquez S.L."/>
            <person name="Kruys A."/>
            <person name="Hutchinson M.I."/>
            <person name="Powell A.J."/>
            <person name="Barry K."/>
            <person name="Miller A.N."/>
            <person name="Grigoriev I.V."/>
            <person name="Debuchy R."/>
            <person name="Gladieux P."/>
            <person name="Thoren M.H."/>
            <person name="Johannesson H."/>
        </authorList>
    </citation>
    <scope>NUCLEOTIDE SEQUENCE</scope>
    <source>
        <strain evidence="1">PSN4</strain>
    </source>
</reference>
<gene>
    <name evidence="1" type="ORF">QBC47DRAFT_396681</name>
</gene>
<organism evidence="1 2">
    <name type="scientific">Echria macrotheca</name>
    <dbReference type="NCBI Taxonomy" id="438768"/>
    <lineage>
        <taxon>Eukaryota</taxon>
        <taxon>Fungi</taxon>
        <taxon>Dikarya</taxon>
        <taxon>Ascomycota</taxon>
        <taxon>Pezizomycotina</taxon>
        <taxon>Sordariomycetes</taxon>
        <taxon>Sordariomycetidae</taxon>
        <taxon>Sordariales</taxon>
        <taxon>Schizotheciaceae</taxon>
        <taxon>Echria</taxon>
    </lineage>
</organism>
<sequence length="542" mass="60256">MGEFVNGSETTEIVENPVDSVKFSLWDNNDHVKIPDLDTIHTASNHIPPYFWGVPSPLNGHTPAPTKAVGFREAGDILGDCSPKQFDKLVCEATEYIEKISKALGEPENNASKHLASLRLSDDLQKWRQEQYAQGKVLPSKGFGLTPVAPEILKMLGAETWPGPLIAHATLWGCGLMELLIGGYDARTMMSNLVNDTAFYYEHAYHKVFPGFDALIDGSVTDQYALNTPGGVERRLAVDSGLRYIKAKVAMEEKYKAKIGNRSAVMDRRTMQVVSLCESSLLGMAAEALARGYDPGVVMTGMVFSCPTTDVVDVGRDLHNSEIMNSLLNTADFTDDGIVTEEKLRRVFDAYAHGCARIFLDHWEEPTSRMTGQLYKWHTLNDRHRFYRLAVLGYPKARKVAAADQREADFDEVFDERFHTTGFSRPLASACDGGDPCDAVRKLADKSGDNAGLIHDVWWHLVTGPMEYVVGGEIKPEREDELTEKLAWILAYAFSQGLVVELAWLCSHASHHAWQINFMLEAAMFGSFLDDGSLIGRLDRVE</sequence>
<dbReference type="EMBL" id="MU839827">
    <property type="protein sequence ID" value="KAK1760694.1"/>
    <property type="molecule type" value="Genomic_DNA"/>
</dbReference>